<dbReference type="InterPro" id="IPR000515">
    <property type="entry name" value="MetI-like"/>
</dbReference>
<evidence type="ECO:0000256" key="6">
    <source>
        <dbReference type="ARBA" id="ARBA00023136"/>
    </source>
</evidence>
<gene>
    <name evidence="9" type="ORF">SAMN05444920_106285</name>
</gene>
<keyword evidence="10" id="KW-1185">Reference proteome</keyword>
<protein>
    <submittedName>
        <fullName evidence="9">Raffinose/stachyose/melibiose transport system permease protein</fullName>
    </submittedName>
</protein>
<evidence type="ECO:0000256" key="4">
    <source>
        <dbReference type="ARBA" id="ARBA00022692"/>
    </source>
</evidence>
<evidence type="ECO:0000313" key="10">
    <source>
        <dbReference type="Proteomes" id="UP000236732"/>
    </source>
</evidence>
<feature type="transmembrane region" description="Helical" evidence="7">
    <location>
        <begin position="158"/>
        <end position="187"/>
    </location>
</feature>
<accession>A0A1H6DTV4</accession>
<organism evidence="9 10">
    <name type="scientific">Nonomuraea solani</name>
    <dbReference type="NCBI Taxonomy" id="1144553"/>
    <lineage>
        <taxon>Bacteria</taxon>
        <taxon>Bacillati</taxon>
        <taxon>Actinomycetota</taxon>
        <taxon>Actinomycetes</taxon>
        <taxon>Streptosporangiales</taxon>
        <taxon>Streptosporangiaceae</taxon>
        <taxon>Nonomuraea</taxon>
    </lineage>
</organism>
<keyword evidence="3" id="KW-1003">Cell membrane</keyword>
<dbReference type="EMBL" id="FNVT01000006">
    <property type="protein sequence ID" value="SEG88669.1"/>
    <property type="molecule type" value="Genomic_DNA"/>
</dbReference>
<feature type="transmembrane region" description="Helical" evidence="7">
    <location>
        <begin position="82"/>
        <end position="103"/>
    </location>
</feature>
<evidence type="ECO:0000256" key="1">
    <source>
        <dbReference type="ARBA" id="ARBA00004651"/>
    </source>
</evidence>
<dbReference type="InterPro" id="IPR051393">
    <property type="entry name" value="ABC_transporter_permease"/>
</dbReference>
<feature type="domain" description="ABC transmembrane type-1" evidence="8">
    <location>
        <begin position="78"/>
        <end position="284"/>
    </location>
</feature>
<feature type="transmembrane region" description="Helical" evidence="7">
    <location>
        <begin position="115"/>
        <end position="138"/>
    </location>
</feature>
<proteinExistence type="inferred from homology"/>
<evidence type="ECO:0000256" key="3">
    <source>
        <dbReference type="ARBA" id="ARBA00022475"/>
    </source>
</evidence>
<dbReference type="InterPro" id="IPR035906">
    <property type="entry name" value="MetI-like_sf"/>
</dbReference>
<dbReference type="CDD" id="cd06261">
    <property type="entry name" value="TM_PBP2"/>
    <property type="match status" value="1"/>
</dbReference>
<comment type="similarity">
    <text evidence="7">Belongs to the binding-protein-dependent transport system permease family.</text>
</comment>
<dbReference type="Gene3D" id="1.10.3720.10">
    <property type="entry name" value="MetI-like"/>
    <property type="match status" value="1"/>
</dbReference>
<reference evidence="9 10" key="1">
    <citation type="submission" date="2016-10" db="EMBL/GenBank/DDBJ databases">
        <authorList>
            <person name="de Groot N.N."/>
        </authorList>
    </citation>
    <scope>NUCLEOTIDE SEQUENCE [LARGE SCALE GENOMIC DNA]</scope>
    <source>
        <strain evidence="9 10">CGMCC 4.7037</strain>
    </source>
</reference>
<evidence type="ECO:0000256" key="2">
    <source>
        <dbReference type="ARBA" id="ARBA00022448"/>
    </source>
</evidence>
<evidence type="ECO:0000259" key="8">
    <source>
        <dbReference type="PROSITE" id="PS50928"/>
    </source>
</evidence>
<keyword evidence="4 7" id="KW-0812">Transmembrane</keyword>
<keyword evidence="6 7" id="KW-0472">Membrane</keyword>
<dbReference type="RefSeq" id="WP_200824188.1">
    <property type="nucleotide sequence ID" value="NZ_FNVT01000006.1"/>
</dbReference>
<feature type="transmembrane region" description="Helical" evidence="7">
    <location>
        <begin position="268"/>
        <end position="288"/>
    </location>
</feature>
<dbReference type="PROSITE" id="PS50928">
    <property type="entry name" value="ABC_TM1"/>
    <property type="match status" value="1"/>
</dbReference>
<evidence type="ECO:0000313" key="9">
    <source>
        <dbReference type="EMBL" id="SEG88669.1"/>
    </source>
</evidence>
<keyword evidence="2 7" id="KW-0813">Transport</keyword>
<dbReference type="SUPFAM" id="SSF161098">
    <property type="entry name" value="MetI-like"/>
    <property type="match status" value="1"/>
</dbReference>
<comment type="subcellular location">
    <subcellularLocation>
        <location evidence="1 7">Cell membrane</location>
        <topology evidence="1 7">Multi-pass membrane protein</topology>
    </subcellularLocation>
</comment>
<dbReference type="GO" id="GO:0055085">
    <property type="term" value="P:transmembrane transport"/>
    <property type="evidence" value="ECO:0007669"/>
    <property type="project" value="InterPro"/>
</dbReference>
<feature type="transmembrane region" description="Helical" evidence="7">
    <location>
        <begin position="21"/>
        <end position="41"/>
    </location>
</feature>
<dbReference type="PANTHER" id="PTHR30193:SF37">
    <property type="entry name" value="INNER MEMBRANE ABC TRANSPORTER PERMEASE PROTEIN YCJO"/>
    <property type="match status" value="1"/>
</dbReference>
<dbReference type="GO" id="GO:0005886">
    <property type="term" value="C:plasma membrane"/>
    <property type="evidence" value="ECO:0007669"/>
    <property type="project" value="UniProtKB-SubCell"/>
</dbReference>
<sequence length="295" mass="31872">MLLKAMVPRAVAGGRGRRGDLALLVVPLGLFGAFFLLPNLLNFGYAFTGWSAFRTAIEFAGLDNFRDLAGDGTLWADLRRTVVYAAVVTLAQNVVGLLLALGLERPTRGNRVLRVLLFLPVLLAPLAVGYVFQAVLAYDGLLNRLLGTRVEWLGSVDWTLGVVALVHAWKWAGLTVLIYIAGLAAVPREILQAARIDGASAWQAFRHVTFRLLAPAVTVNVTLTLIGALNTFDIVLATTRGGPGRATEVLNVYVFQQFGTGAFGQATAMSLVLFLTVAVVAVPLVVYLRRREVSW</sequence>
<keyword evidence="5 7" id="KW-1133">Transmembrane helix</keyword>
<dbReference type="Proteomes" id="UP000236732">
    <property type="component" value="Unassembled WGS sequence"/>
</dbReference>
<dbReference type="AlphaFoldDB" id="A0A1H6DTV4"/>
<evidence type="ECO:0000256" key="5">
    <source>
        <dbReference type="ARBA" id="ARBA00022989"/>
    </source>
</evidence>
<dbReference type="PANTHER" id="PTHR30193">
    <property type="entry name" value="ABC TRANSPORTER PERMEASE PROTEIN"/>
    <property type="match status" value="1"/>
</dbReference>
<name>A0A1H6DTV4_9ACTN</name>
<evidence type="ECO:0000256" key="7">
    <source>
        <dbReference type="RuleBase" id="RU363032"/>
    </source>
</evidence>
<dbReference type="Pfam" id="PF00528">
    <property type="entry name" value="BPD_transp_1"/>
    <property type="match status" value="1"/>
</dbReference>
<feature type="transmembrane region" description="Helical" evidence="7">
    <location>
        <begin position="208"/>
        <end position="229"/>
    </location>
</feature>